<dbReference type="GO" id="GO:0051539">
    <property type="term" value="F:4 iron, 4 sulfur cluster binding"/>
    <property type="evidence" value="ECO:0007669"/>
    <property type="project" value="UniProtKB-KW"/>
</dbReference>
<dbReference type="GO" id="GO:0043546">
    <property type="term" value="F:molybdopterin cofactor binding"/>
    <property type="evidence" value="ECO:0007669"/>
    <property type="project" value="InterPro"/>
</dbReference>
<evidence type="ECO:0000256" key="5">
    <source>
        <dbReference type="ARBA" id="ARBA00023004"/>
    </source>
</evidence>
<name>A0A172UTX0_9MYCO</name>
<keyword evidence="4" id="KW-0677">Repeat</keyword>
<dbReference type="Proteomes" id="UP000077143">
    <property type="component" value="Chromosome"/>
</dbReference>
<dbReference type="AlphaFoldDB" id="A0A172UTX0"/>
<dbReference type="GO" id="GO:0046872">
    <property type="term" value="F:metal ion binding"/>
    <property type="evidence" value="ECO:0007669"/>
    <property type="project" value="UniProtKB-KW"/>
</dbReference>
<dbReference type="Pfam" id="PF01568">
    <property type="entry name" value="Molydop_binding"/>
    <property type="match status" value="1"/>
</dbReference>
<evidence type="ECO:0000256" key="4">
    <source>
        <dbReference type="ARBA" id="ARBA00022737"/>
    </source>
</evidence>
<dbReference type="GO" id="GO:0022904">
    <property type="term" value="P:respiratory electron transport chain"/>
    <property type="evidence" value="ECO:0007669"/>
    <property type="project" value="TreeGrafter"/>
</dbReference>
<dbReference type="Gene3D" id="2.20.25.90">
    <property type="entry name" value="ADC-like domains"/>
    <property type="match status" value="1"/>
</dbReference>
<keyword evidence="2" id="KW-0004">4Fe-4S</keyword>
<dbReference type="InterPro" id="IPR006656">
    <property type="entry name" value="Mopterin_OxRdtase"/>
</dbReference>
<dbReference type="Gene3D" id="3.30.70.20">
    <property type="match status" value="1"/>
</dbReference>
<dbReference type="SUPFAM" id="SSF54862">
    <property type="entry name" value="4Fe-4S ferredoxins"/>
    <property type="match status" value="1"/>
</dbReference>
<dbReference type="SUPFAM" id="SSF54292">
    <property type="entry name" value="2Fe-2S ferredoxin-like"/>
    <property type="match status" value="1"/>
</dbReference>
<dbReference type="GO" id="GO:0015942">
    <property type="term" value="P:formate metabolic process"/>
    <property type="evidence" value="ECO:0007669"/>
    <property type="project" value="InterPro"/>
</dbReference>
<dbReference type="InterPro" id="IPR001041">
    <property type="entry name" value="2Fe-2S_ferredoxin-type"/>
</dbReference>
<dbReference type="InterPro" id="IPR054351">
    <property type="entry name" value="NADH_UbQ_OxRdtase_ferredoxin"/>
</dbReference>
<keyword evidence="6" id="KW-0411">Iron-sulfur</keyword>
<dbReference type="STRING" id="1682113.A7U43_26740"/>
<dbReference type="EMBL" id="CP015596">
    <property type="protein sequence ID" value="ANE82370.1"/>
    <property type="molecule type" value="Genomic_DNA"/>
</dbReference>
<keyword evidence="11" id="KW-1185">Reference proteome</keyword>
<dbReference type="InterPro" id="IPR009010">
    <property type="entry name" value="Asp_de-COase-like_dom_sf"/>
</dbReference>
<dbReference type="InterPro" id="IPR017896">
    <property type="entry name" value="4Fe4S_Fe-S-bd"/>
</dbReference>
<evidence type="ECO:0000259" key="8">
    <source>
        <dbReference type="PROSITE" id="PS51379"/>
    </source>
</evidence>
<accession>A0A172UTX0</accession>
<evidence type="ECO:0000256" key="2">
    <source>
        <dbReference type="ARBA" id="ARBA00022485"/>
    </source>
</evidence>
<feature type="domain" description="4Fe-4S ferredoxin-type" evidence="8">
    <location>
        <begin position="175"/>
        <end position="204"/>
    </location>
</feature>
<gene>
    <name evidence="10" type="ORF">A7U43_26740</name>
</gene>
<keyword evidence="5" id="KW-0408">Iron</keyword>
<evidence type="ECO:0000259" key="7">
    <source>
        <dbReference type="PROSITE" id="PS51085"/>
    </source>
</evidence>
<feature type="domain" description="4Fe-4S ferredoxin-type" evidence="8">
    <location>
        <begin position="132"/>
        <end position="161"/>
    </location>
</feature>
<evidence type="ECO:0000313" key="11">
    <source>
        <dbReference type="Proteomes" id="UP000077143"/>
    </source>
</evidence>
<dbReference type="InterPro" id="IPR006963">
    <property type="entry name" value="Mopterin_OxRdtase_4Fe-4S_dom"/>
</dbReference>
<keyword evidence="3" id="KW-0479">Metal-binding</keyword>
<reference evidence="10 11" key="1">
    <citation type="submission" date="2016-05" db="EMBL/GenBank/DDBJ databases">
        <title>Complete genome sequence of a phthalic acid esters degrading Mycobacterium sp. YC-RL4.</title>
        <authorList>
            <person name="Ren L."/>
            <person name="Fan S."/>
            <person name="Ruth N."/>
            <person name="Jia Y."/>
            <person name="Wang J."/>
            <person name="Qiao C."/>
        </authorList>
    </citation>
    <scope>NUCLEOTIDE SEQUENCE [LARGE SCALE GENOMIC DNA]</scope>
    <source>
        <strain evidence="10 11">YC-RL4</strain>
    </source>
</reference>
<dbReference type="PROSITE" id="PS51669">
    <property type="entry name" value="4FE4S_MOW_BIS_MGD"/>
    <property type="match status" value="1"/>
</dbReference>
<sequence length="908" mass="95285">MPRLRIDGLAVSCPAGTSLLTAAVGAGIDIPALCHDPRLNPAGHCRLCVVEIDGAARPAAACTTPAADGAVVRTDTTEIRDLRKGLLEMLVAHYPADAPGRAPDLRFHRLLTEYGVRPTATAQSSRVDDSHPAIRVDLNTCISCWRCVRICDEVQGQFTWRIAGRGADSRIVPDSGDTLAASSCVSCGACVDTCPTGALSDTSVLTLGRPTEWTRTTCPYCAVGCEMTVGTREGRITDIRPVLDAPVNRGQLCAKGRYGFGFTAAPDRITTPLLRGADGQWRAAGWDEAISVAVTGMRTLIDRGGPASVGVLGSARATNEENYLAQKFARVVLGTNNIDCCARVCHAPSAAGLAAVFGTGAATNSFDDIDLARTIVVCGSNTTEAHPVVGARIKQAALRGAGLIVIDPRRIELARFADIHLRPHPGTNVAVLNSIAAAIVDENMVDTGFLARRVSGFDDFGSFIGAYTPERAAAITGLDPVDVRRAARRYARHGPSMLFHGLGITEHVQGTDAVMCLANLALLTGNVGTPGAGCNPLRGQNNVQGAAVMGCEPHHLTGSAPIAESAAPTAAVWGAPVPEARGLDAMEMLDAAAAGAVHGLWVIGWDILQTQPRTPSVADALAGLDVLVVQDLFLNETARRYGTVFLPAAAAFEKDGTFMNSERRVQRVRAALAPPGLAKTDTDILCLAAAAGGRRASFTYRDAEDVWDEVRRVWPAGAGMSYARLQQPGGLQWPCPDLDHPGTALLHQHSFPGIGQRAALRSVRFRPSAELADTAFPFVLITGRELFAFNSGTMTSRSTTAALTGVTALDISPDDAATIGVGEGDAVRVASRHGEMVLPCHLSDSMLAGTVFATFSSPDIPVNTVVGPGRDHVTHTPEYKVTAVNLQPAVDNCGVKAPTAPAGRPPSR</sequence>
<proteinExistence type="inferred from homology"/>
<dbReference type="InterPro" id="IPR006657">
    <property type="entry name" value="MoPterin_dinucl-bd_dom"/>
</dbReference>
<dbReference type="InterPro" id="IPR006478">
    <property type="entry name" value="Formate_DH_asu"/>
</dbReference>
<dbReference type="NCBIfam" id="TIGR01591">
    <property type="entry name" value="Fdh-alpha"/>
    <property type="match status" value="1"/>
</dbReference>
<evidence type="ECO:0000256" key="1">
    <source>
        <dbReference type="ARBA" id="ARBA00007023"/>
    </source>
</evidence>
<feature type="domain" description="4Fe-4S Mo/W bis-MGD-type" evidence="9">
    <location>
        <begin position="211"/>
        <end position="267"/>
    </location>
</feature>
<dbReference type="PIRSF" id="PIRSF036643">
    <property type="entry name" value="FDH_alpha"/>
    <property type="match status" value="1"/>
</dbReference>
<dbReference type="SMART" id="SM00926">
    <property type="entry name" value="Molybdop_Fe4S4"/>
    <property type="match status" value="1"/>
</dbReference>
<dbReference type="FunFam" id="3.30.70.20:FF:000035">
    <property type="entry name" value="Iron hydrogenase 1"/>
    <property type="match status" value="1"/>
</dbReference>
<dbReference type="OrthoDB" id="7376058at2"/>
<feature type="domain" description="2Fe-2S ferredoxin-type" evidence="7">
    <location>
        <begin position="2"/>
        <end position="78"/>
    </location>
</feature>
<dbReference type="GO" id="GO:0016020">
    <property type="term" value="C:membrane"/>
    <property type="evidence" value="ECO:0007669"/>
    <property type="project" value="TreeGrafter"/>
</dbReference>
<dbReference type="CDD" id="cd00508">
    <property type="entry name" value="MopB_CT_Fdh-Nap-like"/>
    <property type="match status" value="1"/>
</dbReference>
<dbReference type="Pfam" id="PF04879">
    <property type="entry name" value="Molybdop_Fe4S4"/>
    <property type="match status" value="1"/>
</dbReference>
<protein>
    <submittedName>
        <fullName evidence="10">Formate dehydrogenase subunit alpha</fullName>
    </submittedName>
</protein>
<dbReference type="PROSITE" id="PS51085">
    <property type="entry name" value="2FE2S_FER_2"/>
    <property type="match status" value="1"/>
</dbReference>
<evidence type="ECO:0000256" key="3">
    <source>
        <dbReference type="ARBA" id="ARBA00022723"/>
    </source>
</evidence>
<dbReference type="PROSITE" id="PS51379">
    <property type="entry name" value="4FE4S_FER_2"/>
    <property type="match status" value="2"/>
</dbReference>
<evidence type="ECO:0000259" key="9">
    <source>
        <dbReference type="PROSITE" id="PS51669"/>
    </source>
</evidence>
<comment type="similarity">
    <text evidence="1">In the C-terminal section; belongs to the prokaryotic molybdopterin-containing oxidoreductase family.</text>
</comment>
<dbReference type="InterPro" id="IPR027467">
    <property type="entry name" value="MopterinOxRdtase_cofactor_BS"/>
</dbReference>
<dbReference type="SUPFAM" id="SSF53706">
    <property type="entry name" value="Formate dehydrogenase/DMSO reductase, domains 1-3"/>
    <property type="match status" value="1"/>
</dbReference>
<dbReference type="Gene3D" id="2.40.40.20">
    <property type="match status" value="1"/>
</dbReference>
<dbReference type="PANTHER" id="PTHR43105:SF10">
    <property type="entry name" value="NADH-QUINONE OXIDOREDUCTASE SUBUNIT G"/>
    <property type="match status" value="1"/>
</dbReference>
<evidence type="ECO:0000256" key="6">
    <source>
        <dbReference type="ARBA" id="ARBA00023014"/>
    </source>
</evidence>
<dbReference type="InterPro" id="IPR036010">
    <property type="entry name" value="2Fe-2S_ferredoxin-like_sf"/>
</dbReference>
<dbReference type="Pfam" id="PF22117">
    <property type="entry name" value="Fer4_Nqo3"/>
    <property type="match status" value="1"/>
</dbReference>
<dbReference type="GO" id="GO:0003954">
    <property type="term" value="F:NADH dehydrogenase activity"/>
    <property type="evidence" value="ECO:0007669"/>
    <property type="project" value="TreeGrafter"/>
</dbReference>
<dbReference type="PROSITE" id="PS00198">
    <property type="entry name" value="4FE4S_FER_1"/>
    <property type="match status" value="1"/>
</dbReference>
<dbReference type="RefSeq" id="WP_068001169.1">
    <property type="nucleotide sequence ID" value="NZ_CP015596.1"/>
</dbReference>
<dbReference type="Pfam" id="PF00384">
    <property type="entry name" value="Molybdopterin"/>
    <property type="match status" value="1"/>
</dbReference>
<dbReference type="GO" id="GO:0008863">
    <property type="term" value="F:formate dehydrogenase (NAD+) activity"/>
    <property type="evidence" value="ECO:0007669"/>
    <property type="project" value="InterPro"/>
</dbReference>
<dbReference type="Gene3D" id="3.40.228.10">
    <property type="entry name" value="Dimethylsulfoxide Reductase, domain 2"/>
    <property type="match status" value="1"/>
</dbReference>
<dbReference type="PROSITE" id="PS00551">
    <property type="entry name" value="MOLYBDOPTERIN_PROK_1"/>
    <property type="match status" value="1"/>
</dbReference>
<dbReference type="SUPFAM" id="SSF50692">
    <property type="entry name" value="ADC-like"/>
    <property type="match status" value="1"/>
</dbReference>
<dbReference type="PANTHER" id="PTHR43105">
    <property type="entry name" value="RESPIRATORY NITRATE REDUCTASE"/>
    <property type="match status" value="1"/>
</dbReference>
<dbReference type="Gene3D" id="3.10.20.740">
    <property type="match status" value="1"/>
</dbReference>
<dbReference type="InterPro" id="IPR050123">
    <property type="entry name" value="Prok_molybdopt-oxidoreductase"/>
</dbReference>
<organism evidence="10 11">
    <name type="scientific">Mycobacterium adipatum</name>
    <dbReference type="NCBI Taxonomy" id="1682113"/>
    <lineage>
        <taxon>Bacteria</taxon>
        <taxon>Bacillati</taxon>
        <taxon>Actinomycetota</taxon>
        <taxon>Actinomycetes</taxon>
        <taxon>Mycobacteriales</taxon>
        <taxon>Mycobacteriaceae</taxon>
        <taxon>Mycobacterium</taxon>
    </lineage>
</organism>
<evidence type="ECO:0000313" key="10">
    <source>
        <dbReference type="EMBL" id="ANE82370.1"/>
    </source>
</evidence>
<dbReference type="InterPro" id="IPR017900">
    <property type="entry name" value="4Fe4S_Fe_S_CS"/>
</dbReference>
<dbReference type="Pfam" id="PF13510">
    <property type="entry name" value="Fer2_4"/>
    <property type="match status" value="1"/>
</dbReference>
<dbReference type="Gene3D" id="3.40.50.740">
    <property type="match status" value="1"/>
</dbReference>
<dbReference type="CDD" id="cd00207">
    <property type="entry name" value="fer2"/>
    <property type="match status" value="1"/>
</dbReference>
<dbReference type="KEGG" id="madi:A7U43_26740"/>